<gene>
    <name evidence="1" type="ORF">SAMN02746098_05069</name>
</gene>
<evidence type="ECO:0000313" key="1">
    <source>
        <dbReference type="EMBL" id="SHJ05267.1"/>
    </source>
</evidence>
<evidence type="ECO:0000313" key="2">
    <source>
        <dbReference type="Proteomes" id="UP000183954"/>
    </source>
</evidence>
<sequence>MTLGVYPHRSRIRNGAVAKQRWKMTCTKNQPERTHSEAFGADLLLGISTKGESLLFGLYQESYARMILGTSPTGLYAKLHFNPWEI</sequence>
<accession>A0A1M6G645</accession>
<organism evidence="1 2">
    <name type="scientific">Desulfosporosinus lacus DSM 15449</name>
    <dbReference type="NCBI Taxonomy" id="1121420"/>
    <lineage>
        <taxon>Bacteria</taxon>
        <taxon>Bacillati</taxon>
        <taxon>Bacillota</taxon>
        <taxon>Clostridia</taxon>
        <taxon>Eubacteriales</taxon>
        <taxon>Desulfitobacteriaceae</taxon>
        <taxon>Desulfosporosinus</taxon>
    </lineage>
</organism>
<dbReference type="Proteomes" id="UP000183954">
    <property type="component" value="Unassembled WGS sequence"/>
</dbReference>
<reference evidence="2" key="1">
    <citation type="submission" date="2016-11" db="EMBL/GenBank/DDBJ databases">
        <authorList>
            <person name="Varghese N."/>
            <person name="Submissions S."/>
        </authorList>
    </citation>
    <scope>NUCLEOTIDE SEQUENCE [LARGE SCALE GENOMIC DNA]</scope>
    <source>
        <strain evidence="2">DSM 15449</strain>
    </source>
</reference>
<dbReference type="EMBL" id="FQXJ01000035">
    <property type="protein sequence ID" value="SHJ05267.1"/>
    <property type="molecule type" value="Genomic_DNA"/>
</dbReference>
<dbReference type="AlphaFoldDB" id="A0A1M6G645"/>
<protein>
    <submittedName>
        <fullName evidence="1">Uncharacterized protein</fullName>
    </submittedName>
</protein>
<name>A0A1M6G645_9FIRM</name>
<proteinExistence type="predicted"/>
<keyword evidence="2" id="KW-1185">Reference proteome</keyword>